<accession>A0A644WD90</accession>
<dbReference type="SUPFAM" id="SSF51419">
    <property type="entry name" value="PLP-binding barrel"/>
    <property type="match status" value="1"/>
</dbReference>
<comment type="caution">
    <text evidence="3">The sequence shown here is derived from an EMBL/GenBank/DDBJ whole genome shotgun (WGS) entry which is preliminary data.</text>
</comment>
<dbReference type="InterPro" id="IPR029066">
    <property type="entry name" value="PLP-binding_barrel"/>
</dbReference>
<dbReference type="InterPro" id="IPR001608">
    <property type="entry name" value="Ala_racemase_N"/>
</dbReference>
<dbReference type="InterPro" id="IPR011078">
    <property type="entry name" value="PyrdxlP_homeostasis"/>
</dbReference>
<feature type="domain" description="Alanine racemase N-terminal" evidence="2">
    <location>
        <begin position="31"/>
        <end position="241"/>
    </location>
</feature>
<dbReference type="PANTHER" id="PTHR10146:SF14">
    <property type="entry name" value="PYRIDOXAL PHOSPHATE HOMEOSTASIS PROTEIN"/>
    <property type="match status" value="1"/>
</dbReference>
<evidence type="ECO:0000313" key="3">
    <source>
        <dbReference type="EMBL" id="MPM00304.1"/>
    </source>
</evidence>
<dbReference type="GO" id="GO:0030170">
    <property type="term" value="F:pyridoxal phosphate binding"/>
    <property type="evidence" value="ECO:0007669"/>
    <property type="project" value="InterPro"/>
</dbReference>
<dbReference type="Gene3D" id="3.20.20.10">
    <property type="entry name" value="Alanine racemase"/>
    <property type="match status" value="1"/>
</dbReference>
<sequence length="242" mass="26746">MTEYESTAERIAIVEERISSAAFRSGRNPDAVKILAVTKFHPEAAVRAAYAAGIRLFGENRVQEAEKKYSGRLRSDLPGIELHMIGNLQSNKINKAMALFDGIQSVSSLELLRAICSKAESMTRPLRLYLELHTAEDSKSGFPGENELFSAVEAYAKSLEEQKGAAGVRLVGLMTMAPFTPDERAVRASFRRLSRAFEEIRRRFVLPGFEELSMGMSGDYAIAVEEGSTMVRIGTAIYGDRL</sequence>
<dbReference type="PIRSF" id="PIRSF004848">
    <property type="entry name" value="YBL036c_PLPDEIII"/>
    <property type="match status" value="1"/>
</dbReference>
<reference evidence="3" key="1">
    <citation type="submission" date="2019-08" db="EMBL/GenBank/DDBJ databases">
        <authorList>
            <person name="Kucharzyk K."/>
            <person name="Murdoch R.W."/>
            <person name="Higgins S."/>
            <person name="Loffler F."/>
        </authorList>
    </citation>
    <scope>NUCLEOTIDE SEQUENCE</scope>
</reference>
<evidence type="ECO:0000259" key="2">
    <source>
        <dbReference type="Pfam" id="PF01168"/>
    </source>
</evidence>
<protein>
    <submittedName>
        <fullName evidence="3">Pyridoxal phosphate homeostasis protein</fullName>
    </submittedName>
</protein>
<gene>
    <name evidence="3" type="primary">yggS_5</name>
    <name evidence="3" type="ORF">SDC9_46528</name>
</gene>
<dbReference type="FunFam" id="3.20.20.10:FF:000018">
    <property type="entry name" value="Pyridoxal phosphate homeostasis protein"/>
    <property type="match status" value="1"/>
</dbReference>
<evidence type="ECO:0000256" key="1">
    <source>
        <dbReference type="ARBA" id="ARBA00022898"/>
    </source>
</evidence>
<dbReference type="AlphaFoldDB" id="A0A644WD90"/>
<name>A0A644WD90_9ZZZZ</name>
<dbReference type="EMBL" id="VSSQ01000721">
    <property type="protein sequence ID" value="MPM00304.1"/>
    <property type="molecule type" value="Genomic_DNA"/>
</dbReference>
<dbReference type="CDD" id="cd00635">
    <property type="entry name" value="PLPDE_III_YBL036c_like"/>
    <property type="match status" value="1"/>
</dbReference>
<dbReference type="HAMAP" id="MF_02087">
    <property type="entry name" value="PLP_homeostasis"/>
    <property type="match status" value="1"/>
</dbReference>
<dbReference type="PANTHER" id="PTHR10146">
    <property type="entry name" value="PROLINE SYNTHETASE CO-TRANSCRIBED BACTERIAL HOMOLOG PROTEIN"/>
    <property type="match status" value="1"/>
</dbReference>
<dbReference type="Pfam" id="PF01168">
    <property type="entry name" value="Ala_racemase_N"/>
    <property type="match status" value="1"/>
</dbReference>
<dbReference type="NCBIfam" id="TIGR00044">
    <property type="entry name" value="YggS family pyridoxal phosphate-dependent enzyme"/>
    <property type="match status" value="1"/>
</dbReference>
<proteinExistence type="inferred from homology"/>
<keyword evidence="1" id="KW-0663">Pyridoxal phosphate</keyword>
<organism evidence="3">
    <name type="scientific">bioreactor metagenome</name>
    <dbReference type="NCBI Taxonomy" id="1076179"/>
    <lineage>
        <taxon>unclassified sequences</taxon>
        <taxon>metagenomes</taxon>
        <taxon>ecological metagenomes</taxon>
    </lineage>
</organism>